<evidence type="ECO:0000256" key="1">
    <source>
        <dbReference type="ARBA" id="ARBA00022645"/>
    </source>
</evidence>
<reference evidence="15" key="1">
    <citation type="journal article" date="2019" name="Int. J. Syst. Evol. Microbiol.">
        <title>The Global Catalogue of Microorganisms (GCM) 10K type strain sequencing project: providing services to taxonomists for standard genome sequencing and annotation.</title>
        <authorList>
            <consortium name="The Broad Institute Genomics Platform"/>
            <consortium name="The Broad Institute Genome Sequencing Center for Infectious Disease"/>
            <person name="Wu L."/>
            <person name="Ma J."/>
        </authorList>
    </citation>
    <scope>NUCLEOTIDE SEQUENCE [LARGE SCALE GENOMIC DNA]</scope>
    <source>
        <strain evidence="15">TBRC 4489</strain>
    </source>
</reference>
<name>A0ABV8I750_9ACTN</name>
<evidence type="ECO:0000256" key="11">
    <source>
        <dbReference type="SAM" id="Phobius"/>
    </source>
</evidence>
<gene>
    <name evidence="14" type="ORF">ACFOWE_16525</name>
</gene>
<evidence type="ECO:0000256" key="8">
    <source>
        <dbReference type="ARBA" id="ARBA00049902"/>
    </source>
</evidence>
<feature type="coiled-coil region" evidence="9">
    <location>
        <begin position="159"/>
        <end position="186"/>
    </location>
</feature>
<dbReference type="Proteomes" id="UP001595850">
    <property type="component" value="Unassembled WGS sequence"/>
</dbReference>
<evidence type="ECO:0000259" key="13">
    <source>
        <dbReference type="Pfam" id="PF00912"/>
    </source>
</evidence>
<dbReference type="SUPFAM" id="SSF56601">
    <property type="entry name" value="beta-lactamase/transpeptidase-like"/>
    <property type="match status" value="1"/>
</dbReference>
<dbReference type="Pfam" id="PF00912">
    <property type="entry name" value="Transgly"/>
    <property type="match status" value="1"/>
</dbReference>
<keyword evidence="3 14" id="KW-0328">Glycosyltransferase</keyword>
<evidence type="ECO:0000259" key="12">
    <source>
        <dbReference type="Pfam" id="PF00905"/>
    </source>
</evidence>
<comment type="caution">
    <text evidence="14">The sequence shown here is derived from an EMBL/GenBank/DDBJ whole genome shotgun (WGS) entry which is preliminary data.</text>
</comment>
<dbReference type="EC" id="2.4.-.-" evidence="14"/>
<feature type="region of interest" description="Disordered" evidence="10">
    <location>
        <begin position="698"/>
        <end position="771"/>
    </location>
</feature>
<keyword evidence="5" id="KW-0378">Hydrolase</keyword>
<accession>A0ABV8I750</accession>
<dbReference type="RefSeq" id="WP_377288587.1">
    <property type="nucleotide sequence ID" value="NZ_JBHSBM010000017.1"/>
</dbReference>
<keyword evidence="1" id="KW-0121">Carboxypeptidase</keyword>
<dbReference type="EMBL" id="JBHSBM010000017">
    <property type="protein sequence ID" value="MFC4059912.1"/>
    <property type="molecule type" value="Genomic_DNA"/>
</dbReference>
<dbReference type="Pfam" id="PF00905">
    <property type="entry name" value="Transpeptidase"/>
    <property type="match status" value="1"/>
</dbReference>
<keyword evidence="11" id="KW-1133">Transmembrane helix</keyword>
<dbReference type="Gene3D" id="3.40.710.10">
    <property type="entry name" value="DD-peptidase/beta-lactamase superfamily"/>
    <property type="match status" value="1"/>
</dbReference>
<sequence>MTSRHAKGRDRRDCDDRRGPVVCLCVLLVCGMLAGALATVAALPLVGVTGLAVRQAKGTFVDLPPSPREDPLPERTVLLDVHGRPFAQFYSENRTIVDLEQVAPVMRQAIVAVEDARFFQHGGLDLKGTLRALITNTQAGAVRQGGSSIAQQLVKNILVAGAETDAERARAQAPNLQRKIAELRYALALEKKYTKPQILERYLNIVYFGAGAFGVEAAARRFFSVPASRLSLPQAATLAGAVRTPYGTDPALGRKQQQRLKQRRNLVLDRMADVGFVTRAEADAARRSPLNLRLQPAPGGCSESAHPYFCVYVHRELLTNPVFGHTRAERERHLARGGLMIRTTLDPAVQRAADRAIQARVSPHDTEVAAEAMVVPGTGAIRALAASKRYGRNPGDRKHGPRTTFNLPADAVHGGGMGFQAGSTFKVFTLATALRQGWRFNRGFRTPGLFVPARGFTDCRGRAVNDPRARIFNADGRRRGGPFSISTGTWRSVNIFFMMLEQRVGLCPVVRTARALGITRADGSPLREVPTFTLGINEMDPLTVAAAYAAFAARGRYCRPMAITAVVGRDGERTAIPPSCHQAIDRGVADAVNRVLSGVFGSGTMRGQGIGRPAAGKTGTNNGYTSAWFAGYTPHLAAAVSVGDIRGSYRHPLRNVVIGGRYYGSVQGASLPGPIWTASVSAALRGVPAASFHPPDMKRFGGGFTPRPAKVKKDGRPRAGGEGHGRARSRTWRFPDRGWQRPGGRQWKRDRGWQRPGRGWKRDRRWRDPDR</sequence>
<evidence type="ECO:0000313" key="15">
    <source>
        <dbReference type="Proteomes" id="UP001595850"/>
    </source>
</evidence>
<dbReference type="InterPro" id="IPR012338">
    <property type="entry name" value="Beta-lactam/transpept-like"/>
</dbReference>
<proteinExistence type="predicted"/>
<organism evidence="14 15">
    <name type="scientific">Planomonospora corallina</name>
    <dbReference type="NCBI Taxonomy" id="1806052"/>
    <lineage>
        <taxon>Bacteria</taxon>
        <taxon>Bacillati</taxon>
        <taxon>Actinomycetota</taxon>
        <taxon>Actinomycetes</taxon>
        <taxon>Streptosporangiales</taxon>
        <taxon>Streptosporangiaceae</taxon>
        <taxon>Planomonospora</taxon>
    </lineage>
</organism>
<keyword evidence="6" id="KW-0511">Multifunctional enzyme</keyword>
<evidence type="ECO:0000256" key="4">
    <source>
        <dbReference type="ARBA" id="ARBA00022679"/>
    </source>
</evidence>
<evidence type="ECO:0000256" key="5">
    <source>
        <dbReference type="ARBA" id="ARBA00022801"/>
    </source>
</evidence>
<feature type="domain" description="Glycosyl transferase family 51" evidence="13">
    <location>
        <begin position="83"/>
        <end position="271"/>
    </location>
</feature>
<comment type="catalytic activity">
    <reaction evidence="7">
        <text>Preferential cleavage: (Ac)2-L-Lys-D-Ala-|-D-Ala. Also transpeptidation of peptidyl-alanyl moieties that are N-acyl substituents of D-alanine.</text>
        <dbReference type="EC" id="3.4.16.4"/>
    </reaction>
</comment>
<feature type="compositionally biased region" description="Basic and acidic residues" evidence="10">
    <location>
        <begin position="711"/>
        <end position="725"/>
    </location>
</feature>
<keyword evidence="9" id="KW-0175">Coiled coil</keyword>
<evidence type="ECO:0000256" key="10">
    <source>
        <dbReference type="SAM" id="MobiDB-lite"/>
    </source>
</evidence>
<evidence type="ECO:0000256" key="3">
    <source>
        <dbReference type="ARBA" id="ARBA00022676"/>
    </source>
</evidence>
<dbReference type="InterPro" id="IPR001264">
    <property type="entry name" value="Glyco_trans_51"/>
</dbReference>
<keyword evidence="11" id="KW-0472">Membrane</keyword>
<feature type="transmembrane region" description="Helical" evidence="11">
    <location>
        <begin position="21"/>
        <end position="46"/>
    </location>
</feature>
<evidence type="ECO:0000313" key="14">
    <source>
        <dbReference type="EMBL" id="MFC4059912.1"/>
    </source>
</evidence>
<dbReference type="InterPro" id="IPR023346">
    <property type="entry name" value="Lysozyme-like_dom_sf"/>
</dbReference>
<feature type="domain" description="Penicillin-binding protein transpeptidase" evidence="12">
    <location>
        <begin position="376"/>
        <end position="635"/>
    </location>
</feature>
<keyword evidence="11" id="KW-0812">Transmembrane</keyword>
<dbReference type="PANTHER" id="PTHR32282">
    <property type="entry name" value="BINDING PROTEIN TRANSPEPTIDASE, PUTATIVE-RELATED"/>
    <property type="match status" value="1"/>
</dbReference>
<dbReference type="InterPro" id="IPR001460">
    <property type="entry name" value="PCN-bd_Tpept"/>
</dbReference>
<comment type="catalytic activity">
    <reaction evidence="8">
        <text>[GlcNAc-(1-&gt;4)-Mur2Ac(oyl-L-Ala-gamma-D-Glu-L-Lys-D-Ala-D-Ala)](n)-di-trans,octa-cis-undecaprenyl diphosphate + beta-D-GlcNAc-(1-&gt;4)-Mur2Ac(oyl-L-Ala-gamma-D-Glu-L-Lys-D-Ala-D-Ala)-di-trans,octa-cis-undecaprenyl diphosphate = [GlcNAc-(1-&gt;4)-Mur2Ac(oyl-L-Ala-gamma-D-Glu-L-Lys-D-Ala-D-Ala)](n+1)-di-trans,octa-cis-undecaprenyl diphosphate + di-trans,octa-cis-undecaprenyl diphosphate + H(+)</text>
        <dbReference type="Rhea" id="RHEA:23708"/>
        <dbReference type="Rhea" id="RHEA-COMP:9602"/>
        <dbReference type="Rhea" id="RHEA-COMP:9603"/>
        <dbReference type="ChEBI" id="CHEBI:15378"/>
        <dbReference type="ChEBI" id="CHEBI:58405"/>
        <dbReference type="ChEBI" id="CHEBI:60033"/>
        <dbReference type="ChEBI" id="CHEBI:78435"/>
        <dbReference type="EC" id="2.4.99.28"/>
    </reaction>
</comment>
<keyword evidence="15" id="KW-1185">Reference proteome</keyword>
<evidence type="ECO:0000256" key="2">
    <source>
        <dbReference type="ARBA" id="ARBA00022670"/>
    </source>
</evidence>
<protein>
    <submittedName>
        <fullName evidence="14">Transglycosylase domain-containing protein</fullName>
        <ecNumber evidence="14">2.4.-.-</ecNumber>
    </submittedName>
</protein>
<dbReference type="InterPro" id="IPR036950">
    <property type="entry name" value="PBP_transglycosylase"/>
</dbReference>
<evidence type="ECO:0000256" key="7">
    <source>
        <dbReference type="ARBA" id="ARBA00034000"/>
    </source>
</evidence>
<dbReference type="Gene3D" id="1.10.3810.10">
    <property type="entry name" value="Biosynthetic peptidoglycan transglycosylase-like"/>
    <property type="match status" value="1"/>
</dbReference>
<dbReference type="GO" id="GO:0016757">
    <property type="term" value="F:glycosyltransferase activity"/>
    <property type="evidence" value="ECO:0007669"/>
    <property type="project" value="UniProtKB-KW"/>
</dbReference>
<evidence type="ECO:0000256" key="9">
    <source>
        <dbReference type="SAM" id="Coils"/>
    </source>
</evidence>
<dbReference type="InterPro" id="IPR050396">
    <property type="entry name" value="Glycosyltr_51/Transpeptidase"/>
</dbReference>
<evidence type="ECO:0000256" key="6">
    <source>
        <dbReference type="ARBA" id="ARBA00023268"/>
    </source>
</evidence>
<dbReference type="PANTHER" id="PTHR32282:SF33">
    <property type="entry name" value="PEPTIDOGLYCAN GLYCOSYLTRANSFERASE"/>
    <property type="match status" value="1"/>
</dbReference>
<dbReference type="SUPFAM" id="SSF53955">
    <property type="entry name" value="Lysozyme-like"/>
    <property type="match status" value="1"/>
</dbReference>
<keyword evidence="4 14" id="KW-0808">Transferase</keyword>
<keyword evidence="2" id="KW-0645">Protease</keyword>